<dbReference type="Gene3D" id="3.40.640.10">
    <property type="entry name" value="Type I PLP-dependent aspartate aminotransferase-like (Major domain)"/>
    <property type="match status" value="1"/>
</dbReference>
<keyword evidence="6" id="KW-0808">Transferase</keyword>
<proteinExistence type="inferred from homology"/>
<dbReference type="InterPro" id="IPR015424">
    <property type="entry name" value="PyrdxlP-dep_Trfase"/>
</dbReference>
<dbReference type="GO" id="GO:0030170">
    <property type="term" value="F:pyridoxal phosphate binding"/>
    <property type="evidence" value="ECO:0007669"/>
    <property type="project" value="TreeGrafter"/>
</dbReference>
<name>A0A934S1P4_9BACT</name>
<evidence type="ECO:0000256" key="3">
    <source>
        <dbReference type="PIRSR" id="PIRSR000390-1"/>
    </source>
</evidence>
<dbReference type="InterPro" id="IPR015422">
    <property type="entry name" value="PyrdxlP-dep_Trfase_small"/>
</dbReference>
<feature type="modified residue" description="N6-(pyridoxal phosphate)lysine" evidence="4">
    <location>
        <position position="186"/>
    </location>
</feature>
<dbReference type="PANTHER" id="PTHR30244">
    <property type="entry name" value="TRANSAMINASE"/>
    <property type="match status" value="1"/>
</dbReference>
<dbReference type="PANTHER" id="PTHR30244:SF36">
    <property type="entry name" value="3-OXO-GLUCOSE-6-PHOSPHATE:GLUTAMATE AMINOTRANSFERASE"/>
    <property type="match status" value="1"/>
</dbReference>
<comment type="caution">
    <text evidence="6">The sequence shown here is derived from an EMBL/GenBank/DDBJ whole genome shotgun (WGS) entry which is preliminary data.</text>
</comment>
<comment type="similarity">
    <text evidence="2 5">Belongs to the DegT/DnrJ/EryC1 family.</text>
</comment>
<keyword evidence="1 4" id="KW-0663">Pyridoxal phosphate</keyword>
<keyword evidence="6" id="KW-0032">Aminotransferase</keyword>
<dbReference type="CDD" id="cd00616">
    <property type="entry name" value="AHBA_syn"/>
    <property type="match status" value="1"/>
</dbReference>
<dbReference type="Pfam" id="PF01041">
    <property type="entry name" value="DegT_DnrJ_EryC1"/>
    <property type="match status" value="1"/>
</dbReference>
<sequence>MKVPFIDLKRAHEPLKEELLEAFANTLDHGGFCLGPDVNAFEEGFAKEQGVAGAVGVGSGTEALHLIALALGVGPGDEVIVPDFTFIASAWFAQYVGAKIVFADIDPQTFTIDPQCIEKLITDKTKAIVVTHLFGQAADMDPILALAKDRGIKVVEDSAQAHMALYKGRPVGDIGDAGAFSFYPTKNLGGLGEGGAVTSRDAELLEQIKILRAHGSKERYLNHYVGYNNRLEGLQAASLNVKLPHLRGKTARRQKIARCYLGGINNPDISLPVPARYGESVYHMFTIRHAERDRLKAYLAENGVGSDIVYPYPLHLQPCFNFLGYKEGDFPVSEELAKTCLSLPIVPELTDEEVQYVIDTLNAFE</sequence>
<dbReference type="SUPFAM" id="SSF53383">
    <property type="entry name" value="PLP-dependent transferases"/>
    <property type="match status" value="1"/>
</dbReference>
<evidence type="ECO:0000313" key="6">
    <source>
        <dbReference type="EMBL" id="MBK1880712.1"/>
    </source>
</evidence>
<evidence type="ECO:0000256" key="1">
    <source>
        <dbReference type="ARBA" id="ARBA00022898"/>
    </source>
</evidence>
<dbReference type="AlphaFoldDB" id="A0A934S1P4"/>
<dbReference type="InterPro" id="IPR015421">
    <property type="entry name" value="PyrdxlP-dep_Trfase_major"/>
</dbReference>
<dbReference type="GO" id="GO:0000271">
    <property type="term" value="P:polysaccharide biosynthetic process"/>
    <property type="evidence" value="ECO:0007669"/>
    <property type="project" value="TreeGrafter"/>
</dbReference>
<dbReference type="InterPro" id="IPR000653">
    <property type="entry name" value="DegT/StrS_aminotransferase"/>
</dbReference>
<dbReference type="GO" id="GO:0008483">
    <property type="term" value="F:transaminase activity"/>
    <property type="evidence" value="ECO:0007669"/>
    <property type="project" value="UniProtKB-KW"/>
</dbReference>
<dbReference type="Gene3D" id="3.90.1150.10">
    <property type="entry name" value="Aspartate Aminotransferase, domain 1"/>
    <property type="match status" value="1"/>
</dbReference>
<accession>A0A934S1P4</accession>
<organism evidence="6 7">
    <name type="scientific">Pelagicoccus mobilis</name>
    <dbReference type="NCBI Taxonomy" id="415221"/>
    <lineage>
        <taxon>Bacteria</taxon>
        <taxon>Pseudomonadati</taxon>
        <taxon>Verrucomicrobiota</taxon>
        <taxon>Opitutia</taxon>
        <taxon>Puniceicoccales</taxon>
        <taxon>Pelagicoccaceae</taxon>
        <taxon>Pelagicoccus</taxon>
    </lineage>
</organism>
<dbReference type="PIRSF" id="PIRSF000390">
    <property type="entry name" value="PLP_StrS"/>
    <property type="match status" value="1"/>
</dbReference>
<dbReference type="RefSeq" id="WP_200359962.1">
    <property type="nucleotide sequence ID" value="NZ_JAENIL010000125.1"/>
</dbReference>
<evidence type="ECO:0000256" key="2">
    <source>
        <dbReference type="ARBA" id="ARBA00037999"/>
    </source>
</evidence>
<evidence type="ECO:0000256" key="4">
    <source>
        <dbReference type="PIRSR" id="PIRSR000390-2"/>
    </source>
</evidence>
<dbReference type="EMBL" id="JAENIL010000125">
    <property type="protein sequence ID" value="MBK1880712.1"/>
    <property type="molecule type" value="Genomic_DNA"/>
</dbReference>
<evidence type="ECO:0000256" key="5">
    <source>
        <dbReference type="RuleBase" id="RU004508"/>
    </source>
</evidence>
<dbReference type="Proteomes" id="UP000617628">
    <property type="component" value="Unassembled WGS sequence"/>
</dbReference>
<gene>
    <name evidence="6" type="ORF">JIN87_27770</name>
</gene>
<reference evidence="6" key="1">
    <citation type="submission" date="2021-01" db="EMBL/GenBank/DDBJ databases">
        <title>Modified the classification status of verrucomicrobia.</title>
        <authorList>
            <person name="Feng X."/>
        </authorList>
    </citation>
    <scope>NUCLEOTIDE SEQUENCE</scope>
    <source>
        <strain evidence="6">KCTC 13126</strain>
    </source>
</reference>
<keyword evidence="7" id="KW-1185">Reference proteome</keyword>
<evidence type="ECO:0000313" key="7">
    <source>
        <dbReference type="Proteomes" id="UP000617628"/>
    </source>
</evidence>
<protein>
    <submittedName>
        <fullName evidence="6">DegT/DnrJ/EryC1/StrS family aminotransferase</fullName>
    </submittedName>
</protein>
<feature type="active site" description="Proton acceptor" evidence="3">
    <location>
        <position position="186"/>
    </location>
</feature>